<organism evidence="4 5">
    <name type="scientific">Eruca vesicaria subsp. sativa</name>
    <name type="common">Garden rocket</name>
    <name type="synonym">Eruca sativa</name>
    <dbReference type="NCBI Taxonomy" id="29727"/>
    <lineage>
        <taxon>Eukaryota</taxon>
        <taxon>Viridiplantae</taxon>
        <taxon>Streptophyta</taxon>
        <taxon>Embryophyta</taxon>
        <taxon>Tracheophyta</taxon>
        <taxon>Spermatophyta</taxon>
        <taxon>Magnoliopsida</taxon>
        <taxon>eudicotyledons</taxon>
        <taxon>Gunneridae</taxon>
        <taxon>Pentapetalae</taxon>
        <taxon>rosids</taxon>
        <taxon>malvids</taxon>
        <taxon>Brassicales</taxon>
        <taxon>Brassicaceae</taxon>
        <taxon>Brassiceae</taxon>
        <taxon>Eruca</taxon>
    </lineage>
</organism>
<dbReference type="InterPro" id="IPR005630">
    <property type="entry name" value="Terpene_synthase_metal-bd"/>
</dbReference>
<dbReference type="PANTHER" id="PTHR31225">
    <property type="entry name" value="OS04G0344100 PROTEIN-RELATED"/>
    <property type="match status" value="1"/>
</dbReference>
<accession>A0ABC8JLH6</accession>
<dbReference type="GO" id="GO:0016829">
    <property type="term" value="F:lyase activity"/>
    <property type="evidence" value="ECO:0007669"/>
    <property type="project" value="UniProtKB-KW"/>
</dbReference>
<evidence type="ECO:0000313" key="4">
    <source>
        <dbReference type="EMBL" id="CAH8332403.1"/>
    </source>
</evidence>
<dbReference type="EMBL" id="CAKOAT010119598">
    <property type="protein sequence ID" value="CAH8332403.1"/>
    <property type="molecule type" value="Genomic_DNA"/>
</dbReference>
<dbReference type="PANTHER" id="PTHR31225:SF242">
    <property type="entry name" value="TERPENOID SYNTHASE 9"/>
    <property type="match status" value="1"/>
</dbReference>
<dbReference type="Pfam" id="PF03936">
    <property type="entry name" value="Terpene_synth_C"/>
    <property type="match status" value="1"/>
</dbReference>
<protein>
    <recommendedName>
        <fullName evidence="3">Terpene synthase metal-binding domain-containing protein</fullName>
    </recommendedName>
</protein>
<keyword evidence="1" id="KW-0479">Metal-binding</keyword>
<dbReference type="Proteomes" id="UP001642260">
    <property type="component" value="Unassembled WGS sequence"/>
</dbReference>
<evidence type="ECO:0000313" key="5">
    <source>
        <dbReference type="Proteomes" id="UP001642260"/>
    </source>
</evidence>
<gene>
    <name evidence="4" type="ORF">ERUC_LOCUS12601</name>
</gene>
<keyword evidence="5" id="KW-1185">Reference proteome</keyword>
<dbReference type="InterPro" id="IPR008949">
    <property type="entry name" value="Isoprenoid_synthase_dom_sf"/>
</dbReference>
<feature type="domain" description="Terpene synthase metal-binding" evidence="3">
    <location>
        <begin position="20"/>
        <end position="102"/>
    </location>
</feature>
<dbReference type="GO" id="GO:0006721">
    <property type="term" value="P:terpenoid metabolic process"/>
    <property type="evidence" value="ECO:0007669"/>
    <property type="project" value="UniProtKB-ARBA"/>
</dbReference>
<name>A0ABC8JLH6_ERUVS</name>
<evidence type="ECO:0000259" key="3">
    <source>
        <dbReference type="Pfam" id="PF03936"/>
    </source>
</evidence>
<evidence type="ECO:0000256" key="1">
    <source>
        <dbReference type="ARBA" id="ARBA00022723"/>
    </source>
</evidence>
<sequence length="182" mass="20674">MVVARIAPDYDGGGDDDVQVKAFVKPNFEHAKWAQSAHLPSFEEYMEVAEVKITPYVVLAGCFMCLGKMATKEAYEWLKSRPRLIKSVCVRGRLMNDITGLKKYRVTKQDALRELHQMVTDTDNIINEELLMTNGVSRLVLKTIMGLAQSISVFYNGYEGFTFPKGKIKEYMNSMFVDQISL</sequence>
<dbReference type="Gene3D" id="1.10.600.10">
    <property type="entry name" value="Farnesyl Diphosphate Synthase"/>
    <property type="match status" value="1"/>
</dbReference>
<evidence type="ECO:0000256" key="2">
    <source>
        <dbReference type="ARBA" id="ARBA00023239"/>
    </source>
</evidence>
<dbReference type="InterPro" id="IPR050148">
    <property type="entry name" value="Terpene_synthase-like"/>
</dbReference>
<dbReference type="GO" id="GO:0046872">
    <property type="term" value="F:metal ion binding"/>
    <property type="evidence" value="ECO:0007669"/>
    <property type="project" value="UniProtKB-KW"/>
</dbReference>
<keyword evidence="2" id="KW-0456">Lyase</keyword>
<dbReference type="AlphaFoldDB" id="A0ABC8JLH6"/>
<reference evidence="4 5" key="1">
    <citation type="submission" date="2022-03" db="EMBL/GenBank/DDBJ databases">
        <authorList>
            <person name="Macdonald S."/>
            <person name="Ahmed S."/>
            <person name="Newling K."/>
        </authorList>
    </citation>
    <scope>NUCLEOTIDE SEQUENCE [LARGE SCALE GENOMIC DNA]</scope>
</reference>
<comment type="caution">
    <text evidence="4">The sequence shown here is derived from an EMBL/GenBank/DDBJ whole genome shotgun (WGS) entry which is preliminary data.</text>
</comment>
<dbReference type="SUPFAM" id="SSF48576">
    <property type="entry name" value="Terpenoid synthases"/>
    <property type="match status" value="1"/>
</dbReference>
<proteinExistence type="predicted"/>